<evidence type="ECO:0000313" key="2">
    <source>
        <dbReference type="Proteomes" id="UP001623660"/>
    </source>
</evidence>
<dbReference type="Proteomes" id="UP001623660">
    <property type="component" value="Unassembled WGS sequence"/>
</dbReference>
<protein>
    <submittedName>
        <fullName evidence="1">Uncharacterized protein</fullName>
    </submittedName>
</protein>
<comment type="caution">
    <text evidence="1">The sequence shown here is derived from an EMBL/GenBank/DDBJ whole genome shotgun (WGS) entry which is preliminary data.</text>
</comment>
<organism evidence="1 2">
    <name type="scientific">Candidatus Clostridium eludens</name>
    <dbReference type="NCBI Taxonomy" id="3381663"/>
    <lineage>
        <taxon>Bacteria</taxon>
        <taxon>Bacillati</taxon>
        <taxon>Bacillota</taxon>
        <taxon>Clostridia</taxon>
        <taxon>Eubacteriales</taxon>
        <taxon>Clostridiaceae</taxon>
        <taxon>Clostridium</taxon>
    </lineage>
</organism>
<evidence type="ECO:0000313" key="1">
    <source>
        <dbReference type="EMBL" id="MFL0197765.1"/>
    </source>
</evidence>
<keyword evidence="2" id="KW-1185">Reference proteome</keyword>
<proteinExistence type="predicted"/>
<gene>
    <name evidence="1" type="ORF">ACJDU8_19665</name>
</gene>
<sequence>MNLGKESNWKGAVKHPKVLELIKGKIGLSYDEIYNIIKGTVLEVNNVPVQK</sequence>
<dbReference type="EMBL" id="JBJHZX010000037">
    <property type="protein sequence ID" value="MFL0197765.1"/>
    <property type="molecule type" value="Genomic_DNA"/>
</dbReference>
<accession>A0ABW8SP96</accession>
<dbReference type="RefSeq" id="WP_406793869.1">
    <property type="nucleotide sequence ID" value="NZ_JBJHZX010000037.1"/>
</dbReference>
<name>A0ABW8SP96_9CLOT</name>
<reference evidence="1 2" key="1">
    <citation type="submission" date="2024-11" db="EMBL/GenBank/DDBJ databases">
        <authorList>
            <person name="Heng Y.C."/>
            <person name="Lim A.C.H."/>
            <person name="Lee J.K.Y."/>
            <person name="Kittelmann S."/>
        </authorList>
    </citation>
    <scope>NUCLEOTIDE SEQUENCE [LARGE SCALE GENOMIC DNA]</scope>
    <source>
        <strain evidence="1 2">WILCCON 0269</strain>
    </source>
</reference>